<feature type="signal peptide" evidence="1">
    <location>
        <begin position="1"/>
        <end position="24"/>
    </location>
</feature>
<feature type="non-terminal residue" evidence="2">
    <location>
        <position position="1"/>
    </location>
</feature>
<dbReference type="OrthoDB" id="262547at2759"/>
<proteinExistence type="predicted"/>
<keyword evidence="1" id="KW-0732">Signal</keyword>
<dbReference type="EMBL" id="KQ087260">
    <property type="protein sequence ID" value="KLT39388.1"/>
    <property type="molecule type" value="Genomic_DNA"/>
</dbReference>
<dbReference type="GeneID" id="28980666"/>
<dbReference type="STRING" id="879819.A0A0J0XEA6"/>
<sequence length="324" mass="36911">RRSATHLTALFACTALMAYWLSLGLTPRPSVLPTLAPPEDAPRYFIAANLYNNERLIPRWTREVLRTAKHLGPERTFVSIYESNSVDATPQLLAEFGDQLTAAGVAHRIVSEVTERWWPYSTSPERISLLATARNRALEPLQSPDENIRLPDYDSYTKVLFLNDVVFTWDAAIRLLGTSLDGEEGEDAYDLACGMDFAISGLYDTWVARDICGVPLRIFWPYVKDEPSIERIRNNRPFEVSACWNGIVAFPARPYLYQPTAEEPTYPNSRMSPALTLPLKFRESGIDACDHSECFLFSYDLHRLYPSRERPPRIIMNPDVRVAY</sequence>
<evidence type="ECO:0000313" key="3">
    <source>
        <dbReference type="Proteomes" id="UP000053611"/>
    </source>
</evidence>
<dbReference type="PANTHER" id="PTHR34144">
    <property type="entry name" value="CHROMOSOME 8, WHOLE GENOME SHOTGUN SEQUENCE"/>
    <property type="match status" value="1"/>
</dbReference>
<feature type="non-terminal residue" evidence="2">
    <location>
        <position position="324"/>
    </location>
</feature>
<evidence type="ECO:0000313" key="2">
    <source>
        <dbReference type="EMBL" id="KLT39388.1"/>
    </source>
</evidence>
<keyword evidence="3" id="KW-1185">Reference proteome</keyword>
<dbReference type="AlphaFoldDB" id="A0A0J0XEA6"/>
<protein>
    <recommendedName>
        <fullName evidence="4">Nucleotide-diphospho-sugar transferase</fullName>
    </recommendedName>
</protein>
<reference evidence="2 3" key="1">
    <citation type="submission" date="2015-03" db="EMBL/GenBank/DDBJ databases">
        <title>Genomics and transcriptomics of the oil-accumulating basidiomycete yeast T. oleaginosus allow insights into substrate utilization and the diverse evolutionary trajectories of mating systems in fungi.</title>
        <authorList>
            <consortium name="DOE Joint Genome Institute"/>
            <person name="Kourist R."/>
            <person name="Kracht O."/>
            <person name="Bracharz F."/>
            <person name="Lipzen A."/>
            <person name="Nolan M."/>
            <person name="Ohm R."/>
            <person name="Grigoriev I."/>
            <person name="Sun S."/>
            <person name="Heitman J."/>
            <person name="Bruck T."/>
            <person name="Nowrousian M."/>
        </authorList>
    </citation>
    <scope>NUCLEOTIDE SEQUENCE [LARGE SCALE GENOMIC DNA]</scope>
    <source>
        <strain evidence="2 3">IBC0246</strain>
    </source>
</reference>
<dbReference type="PANTHER" id="PTHR34144:SF7">
    <property type="entry name" value="EXPORT PROTEIN (CAP59), PUTATIVE (AFU_ORTHOLOGUE AFUA_7G05020)-RELATED"/>
    <property type="match status" value="1"/>
</dbReference>
<dbReference type="InterPro" id="IPR021047">
    <property type="entry name" value="Mannosyltransferase_CMT1"/>
</dbReference>
<organism evidence="2 3">
    <name type="scientific">Cutaneotrichosporon oleaginosum</name>
    <dbReference type="NCBI Taxonomy" id="879819"/>
    <lineage>
        <taxon>Eukaryota</taxon>
        <taxon>Fungi</taxon>
        <taxon>Dikarya</taxon>
        <taxon>Basidiomycota</taxon>
        <taxon>Agaricomycotina</taxon>
        <taxon>Tremellomycetes</taxon>
        <taxon>Trichosporonales</taxon>
        <taxon>Trichosporonaceae</taxon>
        <taxon>Cutaneotrichosporon</taxon>
    </lineage>
</organism>
<dbReference type="Proteomes" id="UP000053611">
    <property type="component" value="Unassembled WGS sequence"/>
</dbReference>
<name>A0A0J0XEA6_9TREE</name>
<evidence type="ECO:0008006" key="4">
    <source>
        <dbReference type="Google" id="ProtNLM"/>
    </source>
</evidence>
<evidence type="ECO:0000256" key="1">
    <source>
        <dbReference type="SAM" id="SignalP"/>
    </source>
</evidence>
<gene>
    <name evidence="2" type="ORF">CC85DRAFT_232982</name>
</gene>
<feature type="chain" id="PRO_5005245356" description="Nucleotide-diphospho-sugar transferase" evidence="1">
    <location>
        <begin position="25"/>
        <end position="324"/>
    </location>
</feature>
<accession>A0A0J0XEA6</accession>
<dbReference type="Pfam" id="PF11735">
    <property type="entry name" value="CAP59_mtransfer"/>
    <property type="match status" value="1"/>
</dbReference>